<evidence type="ECO:0000313" key="1">
    <source>
        <dbReference type="EMBL" id="MBZ0155347.1"/>
    </source>
</evidence>
<proteinExistence type="predicted"/>
<dbReference type="EMBL" id="JAIOIV010000028">
    <property type="protein sequence ID" value="MBZ0155347.1"/>
    <property type="molecule type" value="Genomic_DNA"/>
</dbReference>
<dbReference type="Proteomes" id="UP000705867">
    <property type="component" value="Unassembled WGS sequence"/>
</dbReference>
<accession>A0A953J8R1</accession>
<feature type="non-terminal residue" evidence="1">
    <location>
        <position position="1"/>
    </location>
</feature>
<gene>
    <name evidence="1" type="ORF">K8I29_03920</name>
</gene>
<evidence type="ECO:0000313" key="2">
    <source>
        <dbReference type="Proteomes" id="UP000705867"/>
    </source>
</evidence>
<organism evidence="1 2">
    <name type="scientific">Candidatus Nitrobium versatile</name>
    <dbReference type="NCBI Taxonomy" id="2884831"/>
    <lineage>
        <taxon>Bacteria</taxon>
        <taxon>Pseudomonadati</taxon>
        <taxon>Nitrospirota</taxon>
        <taxon>Nitrospiria</taxon>
        <taxon>Nitrospirales</taxon>
        <taxon>Nitrospiraceae</taxon>
        <taxon>Candidatus Nitrobium</taxon>
    </lineage>
</organism>
<sequence>SIGIAEQSIMNSNIKRGSYETSKERLRSWGIPLPCRRPLSQEFLRRSAARQSLSFNNEIASGYGSSQ</sequence>
<name>A0A953J8R1_9BACT</name>
<comment type="caution">
    <text evidence="1">The sequence shown here is derived from an EMBL/GenBank/DDBJ whole genome shotgun (WGS) entry which is preliminary data.</text>
</comment>
<protein>
    <submittedName>
        <fullName evidence="1">Uncharacterized protein</fullName>
    </submittedName>
</protein>
<reference evidence="1" key="2">
    <citation type="submission" date="2021-08" db="EMBL/GenBank/DDBJ databases">
        <authorList>
            <person name="Dalcin Martins P."/>
        </authorList>
    </citation>
    <scope>NUCLEOTIDE SEQUENCE</scope>
    <source>
        <strain evidence="1">MAG_39</strain>
    </source>
</reference>
<dbReference type="AlphaFoldDB" id="A0A953J8R1"/>
<reference evidence="1" key="1">
    <citation type="journal article" date="2021" name="bioRxiv">
        <title>Unraveling nitrogen, sulfur and carbon metabolic pathways and microbial community transcriptional responses to substrate deprivation and toxicity stresses in a bioreactor mimicking anoxic brackish coastal sediment conditions.</title>
        <authorList>
            <person name="Martins P.D."/>
            <person name="Echeveste M.J."/>
            <person name="Arshad A."/>
            <person name="Kurth J."/>
            <person name="Ouboter H."/>
            <person name="Jetten M.S.M."/>
            <person name="Welte C.U."/>
        </authorList>
    </citation>
    <scope>NUCLEOTIDE SEQUENCE</scope>
    <source>
        <strain evidence="1">MAG_39</strain>
    </source>
</reference>